<protein>
    <submittedName>
        <fullName evidence="1">Uncharacterized protein</fullName>
    </submittedName>
</protein>
<dbReference type="Proteomes" id="UP000483286">
    <property type="component" value="Unassembled WGS sequence"/>
</dbReference>
<dbReference type="RefSeq" id="WP_157461388.1">
    <property type="nucleotide sequence ID" value="NZ_WQLB01000044.1"/>
</dbReference>
<organism evidence="1 2">
    <name type="scientific">Deinococcus arboris</name>
    <dbReference type="NCBI Taxonomy" id="2682977"/>
    <lineage>
        <taxon>Bacteria</taxon>
        <taxon>Thermotogati</taxon>
        <taxon>Deinococcota</taxon>
        <taxon>Deinococci</taxon>
        <taxon>Deinococcales</taxon>
        <taxon>Deinococcaceae</taxon>
        <taxon>Deinococcus</taxon>
    </lineage>
</organism>
<sequence length="46" mass="5604">MPLYPFRFPPETHERLPAELREPLELYISEDWRDQLSESVQYVLRG</sequence>
<comment type="caution">
    <text evidence="1">The sequence shown here is derived from an EMBL/GenBank/DDBJ whole genome shotgun (WGS) entry which is preliminary data.</text>
</comment>
<gene>
    <name evidence="1" type="ORF">GO986_20510</name>
</gene>
<keyword evidence="2" id="KW-1185">Reference proteome</keyword>
<proteinExistence type="predicted"/>
<accession>A0A7C9IF31</accession>
<dbReference type="AlphaFoldDB" id="A0A7C9IF31"/>
<dbReference type="EMBL" id="WQLB01000044">
    <property type="protein sequence ID" value="MVN89126.1"/>
    <property type="molecule type" value="Genomic_DNA"/>
</dbReference>
<name>A0A7C9IF31_9DEIO</name>
<evidence type="ECO:0000313" key="2">
    <source>
        <dbReference type="Proteomes" id="UP000483286"/>
    </source>
</evidence>
<reference evidence="1 2" key="1">
    <citation type="submission" date="2019-12" db="EMBL/GenBank/DDBJ databases">
        <title>Deinococcus sp. HMF7620 Genome sequencing and assembly.</title>
        <authorList>
            <person name="Kang H."/>
            <person name="Kim H."/>
            <person name="Joh K."/>
        </authorList>
    </citation>
    <scope>NUCLEOTIDE SEQUENCE [LARGE SCALE GENOMIC DNA]</scope>
    <source>
        <strain evidence="1 2">HMF7620</strain>
    </source>
</reference>
<evidence type="ECO:0000313" key="1">
    <source>
        <dbReference type="EMBL" id="MVN89126.1"/>
    </source>
</evidence>